<dbReference type="InterPro" id="IPR052895">
    <property type="entry name" value="HetReg/Transcr_Mod"/>
</dbReference>
<dbReference type="Pfam" id="PF06985">
    <property type="entry name" value="HET"/>
    <property type="match status" value="1"/>
</dbReference>
<feature type="domain" description="Heterokaryon incompatibility" evidence="1">
    <location>
        <begin position="54"/>
        <end position="141"/>
    </location>
</feature>
<dbReference type="Proteomes" id="UP000038010">
    <property type="component" value="Unassembled WGS sequence"/>
</dbReference>
<organism evidence="2 3">
    <name type="scientific">Cyphellophora attinorum</name>
    <dbReference type="NCBI Taxonomy" id="1664694"/>
    <lineage>
        <taxon>Eukaryota</taxon>
        <taxon>Fungi</taxon>
        <taxon>Dikarya</taxon>
        <taxon>Ascomycota</taxon>
        <taxon>Pezizomycotina</taxon>
        <taxon>Eurotiomycetes</taxon>
        <taxon>Chaetothyriomycetidae</taxon>
        <taxon>Chaetothyriales</taxon>
        <taxon>Cyphellophoraceae</taxon>
        <taxon>Cyphellophora</taxon>
    </lineage>
</organism>
<gene>
    <name evidence="2" type="ORF">AB675_4582</name>
</gene>
<dbReference type="EMBL" id="LFJN01000016">
    <property type="protein sequence ID" value="KPI39097.1"/>
    <property type="molecule type" value="Genomic_DNA"/>
</dbReference>
<dbReference type="InterPro" id="IPR010730">
    <property type="entry name" value="HET"/>
</dbReference>
<evidence type="ECO:0000313" key="2">
    <source>
        <dbReference type="EMBL" id="KPI39097.1"/>
    </source>
</evidence>
<dbReference type="RefSeq" id="XP_017999060.1">
    <property type="nucleotide sequence ID" value="XM_018144731.1"/>
</dbReference>
<evidence type="ECO:0000313" key="3">
    <source>
        <dbReference type="Proteomes" id="UP000038010"/>
    </source>
</evidence>
<keyword evidence="3" id="KW-1185">Reference proteome</keyword>
<dbReference type="GeneID" id="28736611"/>
<dbReference type="AlphaFoldDB" id="A0A0N1H319"/>
<evidence type="ECO:0000259" key="1">
    <source>
        <dbReference type="Pfam" id="PF06985"/>
    </source>
</evidence>
<reference evidence="2 3" key="1">
    <citation type="submission" date="2015-06" db="EMBL/GenBank/DDBJ databases">
        <title>Draft genome of the ant-associated black yeast Phialophora attae CBS 131958.</title>
        <authorList>
            <person name="Moreno L.F."/>
            <person name="Stielow B.J."/>
            <person name="de Hoog S."/>
            <person name="Vicente V.A."/>
            <person name="Weiss V.A."/>
            <person name="de Vries M."/>
            <person name="Cruz L.M."/>
            <person name="Souza E.M."/>
        </authorList>
    </citation>
    <scope>NUCLEOTIDE SEQUENCE [LARGE SCALE GENOMIC DNA]</scope>
    <source>
        <strain evidence="2 3">CBS 131958</strain>
    </source>
</reference>
<dbReference type="PANTHER" id="PTHR24148">
    <property type="entry name" value="ANKYRIN REPEAT DOMAIN-CONTAINING PROTEIN 39 HOMOLOG-RELATED"/>
    <property type="match status" value="1"/>
</dbReference>
<proteinExistence type="predicted"/>
<dbReference type="OrthoDB" id="3553147at2759"/>
<comment type="caution">
    <text evidence="2">The sequence shown here is derived from an EMBL/GenBank/DDBJ whole genome shotgun (WGS) entry which is preliminary data.</text>
</comment>
<name>A0A0N1H319_9EURO</name>
<dbReference type="VEuPathDB" id="FungiDB:AB675_4582"/>
<sequence length="238" mass="25992">MLFQYTHLAPATIRLASFTPSATSTSISLHLEHQPNYSSPTSRSYTVLLTRPDQSSAERKSITLHGRTRLVPSNVHDALSVILRHHRETLGQARLYMESICVNARDEAEVASQNAQRELIWRCAEAVIVWSGDGEDGSSNGHGLFPRLAKAMETKGVQPVRDAIERGGGTEDEAGMRQLADVVRAATAGATLSKIQNLEALLGEHRIAIKDCDGRMTSEEPTITALQSDEHANKKATL</sequence>
<accession>A0A0N1H319</accession>
<dbReference type="PANTHER" id="PTHR24148:SF64">
    <property type="entry name" value="HETEROKARYON INCOMPATIBILITY DOMAIN-CONTAINING PROTEIN"/>
    <property type="match status" value="1"/>
</dbReference>
<protein>
    <recommendedName>
        <fullName evidence="1">Heterokaryon incompatibility domain-containing protein</fullName>
    </recommendedName>
</protein>